<gene>
    <name evidence="1" type="ORF">KM92DES2_12329</name>
</gene>
<reference evidence="1" key="1">
    <citation type="submission" date="2016-04" db="EMBL/GenBank/DDBJ databases">
        <authorList>
            <person name="Evans L.H."/>
            <person name="Alamgir A."/>
            <person name="Owens N."/>
            <person name="Weber N.D."/>
            <person name="Virtaneva K."/>
            <person name="Barbian K."/>
            <person name="Babar A."/>
            <person name="Rosenke K."/>
        </authorList>
    </citation>
    <scope>NUCLEOTIDE SEQUENCE</scope>
    <source>
        <strain evidence="1">92-2</strain>
    </source>
</reference>
<dbReference type="RefSeq" id="WP_296936522.1">
    <property type="nucleotide sequence ID" value="NZ_LT598928.1"/>
</dbReference>
<accession>A0A212K708</accession>
<name>A0A212K708_9BACT</name>
<sequence length="85" mass="8881">MRITYNKQEVNVVLGTGDSVALYGVPSAYSEDGLFLAVWGSAELEPLPACDGAAPLLRVSMIEGVAGVPVVAEHFKAKGVEYAAN</sequence>
<organism evidence="1">
    <name type="scientific">uncultured Desulfovibrio sp</name>
    <dbReference type="NCBI Taxonomy" id="167968"/>
    <lineage>
        <taxon>Bacteria</taxon>
        <taxon>Pseudomonadati</taxon>
        <taxon>Thermodesulfobacteriota</taxon>
        <taxon>Desulfovibrionia</taxon>
        <taxon>Desulfovibrionales</taxon>
        <taxon>Desulfovibrionaceae</taxon>
        <taxon>Desulfovibrio</taxon>
        <taxon>environmental samples</taxon>
    </lineage>
</organism>
<dbReference type="EMBL" id="FLUP01000001">
    <property type="protein sequence ID" value="SBW07397.1"/>
    <property type="molecule type" value="Genomic_DNA"/>
</dbReference>
<proteinExistence type="predicted"/>
<evidence type="ECO:0000313" key="1">
    <source>
        <dbReference type="EMBL" id="SBW07397.1"/>
    </source>
</evidence>
<protein>
    <submittedName>
        <fullName evidence="1">Uncharacterized protein</fullName>
    </submittedName>
</protein>
<dbReference type="AlphaFoldDB" id="A0A212K708"/>